<comment type="caution">
    <text evidence="1">The sequence shown here is derived from an EMBL/GenBank/DDBJ whole genome shotgun (WGS) entry which is preliminary data.</text>
</comment>
<feature type="non-terminal residue" evidence="1">
    <location>
        <position position="1"/>
    </location>
</feature>
<accession>X0VDK1</accession>
<evidence type="ECO:0000313" key="1">
    <source>
        <dbReference type="EMBL" id="GAG10533.1"/>
    </source>
</evidence>
<proteinExistence type="predicted"/>
<organism evidence="1">
    <name type="scientific">marine sediment metagenome</name>
    <dbReference type="NCBI Taxonomy" id="412755"/>
    <lineage>
        <taxon>unclassified sequences</taxon>
        <taxon>metagenomes</taxon>
        <taxon>ecological metagenomes</taxon>
    </lineage>
</organism>
<reference evidence="1" key="1">
    <citation type="journal article" date="2014" name="Front. Microbiol.">
        <title>High frequency of phylogenetically diverse reductive dehalogenase-homologous genes in deep subseafloor sedimentary metagenomes.</title>
        <authorList>
            <person name="Kawai M."/>
            <person name="Futagami T."/>
            <person name="Toyoda A."/>
            <person name="Takaki Y."/>
            <person name="Nishi S."/>
            <person name="Hori S."/>
            <person name="Arai W."/>
            <person name="Tsubouchi T."/>
            <person name="Morono Y."/>
            <person name="Uchiyama I."/>
            <person name="Ito T."/>
            <person name="Fujiyama A."/>
            <person name="Inagaki F."/>
            <person name="Takami H."/>
        </authorList>
    </citation>
    <scope>NUCLEOTIDE SEQUENCE</scope>
    <source>
        <strain evidence="1">Expedition CK06-06</strain>
    </source>
</reference>
<protein>
    <submittedName>
        <fullName evidence="1">Uncharacterized protein</fullName>
    </submittedName>
</protein>
<sequence>DGIKREAADFLCHQVGFELKGGDYQADSELRIPICEECVQGLCSDKWILFYCIGCNESQWLKKDLAKMNYKEGTNIIALKKCPKCYNELLD</sequence>
<dbReference type="EMBL" id="BARS01020713">
    <property type="protein sequence ID" value="GAG10533.1"/>
    <property type="molecule type" value="Genomic_DNA"/>
</dbReference>
<gene>
    <name evidence="1" type="ORF">S01H1_33367</name>
</gene>
<name>X0VDK1_9ZZZZ</name>
<dbReference type="AlphaFoldDB" id="X0VDK1"/>